<feature type="domain" description="UBR-type" evidence="17">
    <location>
        <begin position="97"/>
        <end position="168"/>
    </location>
</feature>
<dbReference type="InterPro" id="IPR042065">
    <property type="entry name" value="E3_ELL-like"/>
</dbReference>
<dbReference type="GO" id="GO:0016567">
    <property type="term" value="P:protein ubiquitination"/>
    <property type="evidence" value="ECO:0007669"/>
    <property type="project" value="UniProtKB-UniRule"/>
</dbReference>
<keyword evidence="4" id="KW-0963">Cytoplasm</keyword>
<evidence type="ECO:0000256" key="6">
    <source>
        <dbReference type="ARBA" id="ARBA00022679"/>
    </source>
</evidence>
<reference evidence="18" key="1">
    <citation type="submission" date="2025-08" db="UniProtKB">
        <authorList>
            <consortium name="Ensembl"/>
        </authorList>
    </citation>
    <scope>IDENTIFICATION</scope>
</reference>
<comment type="catalytic activity">
    <reaction evidence="1 15">
        <text>S-ubiquitinyl-[E2 ubiquitin-conjugating enzyme]-L-cysteine + [acceptor protein]-L-lysine = [E2 ubiquitin-conjugating enzyme]-L-cysteine + N(6)-ubiquitinyl-[acceptor protein]-L-lysine.</text>
        <dbReference type="EC" id="2.3.2.27"/>
    </reaction>
</comment>
<dbReference type="InterPro" id="IPR039164">
    <property type="entry name" value="UBR1-like"/>
</dbReference>
<evidence type="ECO:0000256" key="12">
    <source>
        <dbReference type="ARBA" id="ARBA00046341"/>
    </source>
</evidence>
<evidence type="ECO:0000256" key="2">
    <source>
        <dbReference type="ARBA" id="ARBA00004514"/>
    </source>
</evidence>
<feature type="region of interest" description="Disordered" evidence="16">
    <location>
        <begin position="842"/>
        <end position="868"/>
    </location>
</feature>
<evidence type="ECO:0000256" key="1">
    <source>
        <dbReference type="ARBA" id="ARBA00000900"/>
    </source>
</evidence>
<evidence type="ECO:0000256" key="3">
    <source>
        <dbReference type="ARBA" id="ARBA00004906"/>
    </source>
</evidence>
<keyword evidence="6 15" id="KW-0808">Transferase</keyword>
<dbReference type="SUPFAM" id="SSF54736">
    <property type="entry name" value="ClpS-like"/>
    <property type="match status" value="1"/>
</dbReference>
<dbReference type="Gene3D" id="3.30.1390.10">
    <property type="match status" value="1"/>
</dbReference>
<dbReference type="PROSITE" id="PS51157">
    <property type="entry name" value="ZF_UBR"/>
    <property type="match status" value="1"/>
</dbReference>
<dbReference type="EC" id="2.3.2.27" evidence="15"/>
<dbReference type="UniPathway" id="UPA00143"/>
<evidence type="ECO:0000256" key="4">
    <source>
        <dbReference type="ARBA" id="ARBA00022490"/>
    </source>
</evidence>
<keyword evidence="7 15" id="KW-0479">Metal-binding</keyword>
<dbReference type="FunFam" id="1.10.10.2670:FF:000001">
    <property type="entry name" value="E3 ubiquitin-protein ligase UBR2 isoform X1"/>
    <property type="match status" value="1"/>
</dbReference>
<comment type="similarity">
    <text evidence="12 15">Belongs to the E3 ubiquitin-protein ligase UBR1-like family.</text>
</comment>
<proteinExistence type="inferred from homology"/>
<organism evidence="18 19">
    <name type="scientific">Mus spicilegus</name>
    <name type="common">Mound-building mouse</name>
    <dbReference type="NCBI Taxonomy" id="10103"/>
    <lineage>
        <taxon>Eukaryota</taxon>
        <taxon>Metazoa</taxon>
        <taxon>Chordata</taxon>
        <taxon>Craniata</taxon>
        <taxon>Vertebrata</taxon>
        <taxon>Euteleostomi</taxon>
        <taxon>Mammalia</taxon>
        <taxon>Eutheria</taxon>
        <taxon>Euarchontoglires</taxon>
        <taxon>Glires</taxon>
        <taxon>Rodentia</taxon>
        <taxon>Myomorpha</taxon>
        <taxon>Muroidea</taxon>
        <taxon>Muridae</taxon>
        <taxon>Murinae</taxon>
        <taxon>Mus</taxon>
        <taxon>Mus</taxon>
    </lineage>
</organism>
<dbReference type="FunFam" id="2.10.110.30:FF:000001">
    <property type="entry name" value="E3 ubiquitin-protein ligase UBR2 isoform 1"/>
    <property type="match status" value="1"/>
</dbReference>
<evidence type="ECO:0000256" key="10">
    <source>
        <dbReference type="ARBA" id="ARBA00022833"/>
    </source>
</evidence>
<name>A0A8C6IB27_MUSSI</name>
<evidence type="ECO:0000256" key="14">
    <source>
        <dbReference type="PROSITE-ProRule" id="PRU00508"/>
    </source>
</evidence>
<dbReference type="SMART" id="SM00396">
    <property type="entry name" value="ZnF_UBR1"/>
    <property type="match status" value="1"/>
</dbReference>
<dbReference type="InterPro" id="IPR036390">
    <property type="entry name" value="WH_DNA-bd_sf"/>
</dbReference>
<dbReference type="InterPro" id="IPR003126">
    <property type="entry name" value="Znf_UBR"/>
</dbReference>
<dbReference type="FunFam" id="3.30.1390.10:FF:000005">
    <property type="entry name" value="E3 ubiquitin-protein ligase UBR1 isoform X2"/>
    <property type="match status" value="1"/>
</dbReference>
<dbReference type="Pfam" id="PF02617">
    <property type="entry name" value="ClpS"/>
    <property type="match status" value="1"/>
</dbReference>
<dbReference type="GO" id="GO:0000151">
    <property type="term" value="C:ubiquitin ligase complex"/>
    <property type="evidence" value="ECO:0007669"/>
    <property type="project" value="TreeGrafter"/>
</dbReference>
<dbReference type="Gene3D" id="2.10.110.30">
    <property type="match status" value="1"/>
</dbReference>
<keyword evidence="19" id="KW-1185">Reference proteome</keyword>
<evidence type="ECO:0000256" key="13">
    <source>
        <dbReference type="ARBA" id="ARBA00062088"/>
    </source>
</evidence>
<dbReference type="GO" id="GO:0005829">
    <property type="term" value="C:cytosol"/>
    <property type="evidence" value="ECO:0007669"/>
    <property type="project" value="UniProtKB-SubCell"/>
</dbReference>
<dbReference type="InterPro" id="IPR047507">
    <property type="entry name" value="UBR-box_UBR1"/>
</dbReference>
<dbReference type="GO" id="GO:0061630">
    <property type="term" value="F:ubiquitin protein ligase activity"/>
    <property type="evidence" value="ECO:0007669"/>
    <property type="project" value="UniProtKB-UniRule"/>
</dbReference>
<dbReference type="GeneTree" id="ENSGT00950000183075"/>
<evidence type="ECO:0000259" key="17">
    <source>
        <dbReference type="PROSITE" id="PS51157"/>
    </source>
</evidence>
<feature type="region of interest" description="Disordered" evidence="16">
    <location>
        <begin position="1"/>
        <end position="24"/>
    </location>
</feature>
<comment type="pathway">
    <text evidence="3 15">Protein modification; protein ubiquitination.</text>
</comment>
<evidence type="ECO:0000256" key="5">
    <source>
        <dbReference type="ARBA" id="ARBA00022553"/>
    </source>
</evidence>
<dbReference type="Ensembl" id="ENSMSIT00000042845.1">
    <property type="protein sequence ID" value="ENSMSIP00000034008.1"/>
    <property type="gene ID" value="ENSMSIG00000028304.1"/>
</dbReference>
<dbReference type="Gene3D" id="1.10.10.2670">
    <property type="entry name" value="E3 ubiquitin-protein ligase"/>
    <property type="match status" value="1"/>
</dbReference>
<dbReference type="Proteomes" id="UP000694415">
    <property type="component" value="Unplaced"/>
</dbReference>
<reference evidence="18" key="2">
    <citation type="submission" date="2025-09" db="UniProtKB">
        <authorList>
            <consortium name="Ensembl"/>
        </authorList>
    </citation>
    <scope>IDENTIFICATION</scope>
</reference>
<keyword evidence="9 15" id="KW-0833">Ubl conjugation pathway</keyword>
<dbReference type="PANTHER" id="PTHR21497">
    <property type="entry name" value="UBIQUITIN LIGASE E3 ALPHA-RELATED"/>
    <property type="match status" value="1"/>
</dbReference>
<dbReference type="Pfam" id="PF18995">
    <property type="entry name" value="PRT6_C"/>
    <property type="match status" value="1"/>
</dbReference>
<keyword evidence="5" id="KW-0597">Phosphoprotein</keyword>
<dbReference type="InterPro" id="IPR014719">
    <property type="entry name" value="Ribosomal_bL12_C/ClpS-like"/>
</dbReference>
<dbReference type="SUPFAM" id="SSF46785">
    <property type="entry name" value="Winged helix' DNA-binding domain"/>
    <property type="match status" value="1"/>
</dbReference>
<keyword evidence="10 15" id="KW-0862">Zinc</keyword>
<keyword evidence="8 15" id="KW-0863">Zinc-finger</keyword>
<evidence type="ECO:0000313" key="18">
    <source>
        <dbReference type="Ensembl" id="ENSMSIP00000034008.1"/>
    </source>
</evidence>
<comment type="subunit">
    <text evidence="13">Interacts with RECQL4.</text>
</comment>
<dbReference type="InterPro" id="IPR055194">
    <property type="entry name" value="UBR1-like_WH"/>
</dbReference>
<dbReference type="Pfam" id="PF22960">
    <property type="entry name" value="WHD_UBR1"/>
    <property type="match status" value="1"/>
</dbReference>
<comment type="subcellular location">
    <subcellularLocation>
        <location evidence="2">Cytoplasm</location>
        <location evidence="2">Cytosol</location>
    </subcellularLocation>
</comment>
<dbReference type="PANTHER" id="PTHR21497:SF27">
    <property type="entry name" value="E3 UBIQUITIN-PROTEIN LIGASE UBR1"/>
    <property type="match status" value="1"/>
</dbReference>
<evidence type="ECO:0000313" key="19">
    <source>
        <dbReference type="Proteomes" id="UP000694415"/>
    </source>
</evidence>
<dbReference type="GO" id="GO:0008270">
    <property type="term" value="F:zinc ion binding"/>
    <property type="evidence" value="ECO:0007669"/>
    <property type="project" value="UniProtKB-UniRule"/>
</dbReference>
<dbReference type="GO" id="GO:0071596">
    <property type="term" value="P:ubiquitin-dependent protein catabolic process via the N-end rule pathway"/>
    <property type="evidence" value="ECO:0007669"/>
    <property type="project" value="UniProtKB-UniRule"/>
</dbReference>
<keyword evidence="11" id="KW-0007">Acetylation</keyword>
<dbReference type="Pfam" id="PF02207">
    <property type="entry name" value="zf-UBR"/>
    <property type="match status" value="1"/>
</dbReference>
<dbReference type="InterPro" id="IPR044046">
    <property type="entry name" value="E3_ligase_UBR-like_C"/>
</dbReference>
<dbReference type="CDD" id="cd19678">
    <property type="entry name" value="UBR-box_UBR1"/>
    <property type="match status" value="1"/>
</dbReference>
<dbReference type="InterPro" id="IPR003769">
    <property type="entry name" value="ClpS_core"/>
</dbReference>
<sequence length="1700" mass="194087">MADEEMDGAERMDVSPEPPLAPQRPASWWDQQVDFYTAFLHHLAQLVPEIYFAEMDPDLEKQEESVQMSILTPLEWYLFGEDPDICLEKLKHSGAFQLCGKVFKSGETTYSCRDCAIDPTCVLCMDCFQSSVHKNHRYKMHTSTGGGFCDCGDTEAWKTGPFCVDHEPGRAGTTKESLHCPLNEEVIAQARRIFPSVIKYIVEMTIWEEEKELPPELQIREKNERYYCVLFNDEHHSYDHVIYSLQRALDCELAEAQLHTTAIDKEGRRAVKAGVYATCQEAKEDIKSHSENVSQHPLHVEVLHSVVMAHQKFALRLGSWMNKIMSYSSDFRQIFCQACLVEEPGSENPCLISRLMLWDAKLYKGARKILHELIFSSFFMEMEYKKLFAMEFVKYYKQLQKEYISDDHERSISITALSVQMLTVPTLARHLIEEQNVISVITETLLEVLPEYLDRNNKFNFQGYSQDKLGRVYAVICDLKYILISKPVIWTERLRAQFLEGFRSFLKILTCMQGMEEIRRQVGQHIEVDPDWEAAIAIQMQLKNILLMFQEWCACDEDLLLVAYKECHKAVMRCSTNFMSSTKTVVQLCGHSLETKSYKVSEDLVSIHLPLSRTLAGLHVRLSRLGAISRLHEFVPFDGFQVEVLVEYPLRCLVLVAQVVAEMWRRNGLSLISQVFYYQDVKCREEMYDKDIIMLQIGASIMDPNKFLLLVLQRYELTDAFNKTISTKDQDLIKQYNTLIEEMLQVLIYIVGERYVPGVGNVTREEVIMREITHLLCIEPMPHSAIARNLPENENNETGLENVINKVATFKKPGVSGHGVYELKDESLKDFNMYFYHYSKTQHSKAEHMQKKRRKQENKDEALPPPPPPEFCPAFSKVVNLLSCDVMMYILRTIFERAVDTESNLWTEGMLQMAFHILALGLLEEKQQLQKAPEEEVAFDFYHKASRLGSSAMNAQNIQMLLERLKGIPQLEGQKDMITWILQMFDTVKRLREKSCLVVATTSGLECIKSEEITHDKEKAERKRKAEAARLHRQKIMAQMSALQKNFIETHKLMYDNTSEVTGKEDSIMEEESTSAVSEASRIALGPKRGPAVTEKEVLTCILCQEEQEVKLENNAMVLSACVQKSTALTQHRGKPVDHLGGTLDPLFMDPDLAHGTYTGSCGHVMHAVCWQKYFEAVQLSSQQRIHVDLFDLESGEYLCPLCKSLCNTVIPIIPLQPQKINSENAEALAQLLTLARWIQTVLARISGYNIKHAKGEAPAVPVLFNQGMGDSTFEFHSILSFGVQSSVKYSNSIKEMVILFATTIYRIGLKVPPDELDPRVPMMTWSTCAFTIQAIENLLGDEGKPLFGALQNRQHNGLKALMQFAVAQRTTCPQVLIQKHLVRLLSVILPNLQSENTPGLLSVDLFHVLVGAVLAFPSLYWDDTVDLQPSPLSSSYNHLYLFHLITMAHMLQILLTTDTDLSPGPPLAEGEEDSEEARCASAFFVEVSQHTDGLAGCGAPGWYLWLSLRNGIIPYLRCAALLFHYLLGVAPPEELFANSAEGEFSALCSYLSLPTNLFLLFQEYWDTIRPLLQRWCGDPALLKSLKQKSAVVRYPRKRNSLIELPEDYSCLLNQASHFRIRECRVVLVEGKARGCAYPAPYLDEYGETDPGLKRGNPLHLSRERYRKLHLVWQQHCIIEEIARSQETNQMLFGFNWQLL</sequence>
<comment type="function">
    <text evidence="15">Ubiquitin ligase protein which is a component of the N-end rule pathway. Recognizes and binds to proteins bearing specific N-terminal residues that are destabilizing according to the N-end rule, leading to their ubiquitination and subsequent degradation.</text>
</comment>
<evidence type="ECO:0000256" key="8">
    <source>
        <dbReference type="ARBA" id="ARBA00022771"/>
    </source>
</evidence>
<evidence type="ECO:0000256" key="9">
    <source>
        <dbReference type="ARBA" id="ARBA00022786"/>
    </source>
</evidence>
<protein>
    <recommendedName>
        <fullName evidence="15">E3 ubiquitin-protein ligase</fullName>
        <ecNumber evidence="15">2.3.2.27</ecNumber>
    </recommendedName>
</protein>
<evidence type="ECO:0000256" key="16">
    <source>
        <dbReference type="SAM" id="MobiDB-lite"/>
    </source>
</evidence>
<accession>A0A8C6IB27</accession>
<evidence type="ECO:0000256" key="7">
    <source>
        <dbReference type="ARBA" id="ARBA00022723"/>
    </source>
</evidence>
<evidence type="ECO:0000256" key="15">
    <source>
        <dbReference type="RuleBase" id="RU366018"/>
    </source>
</evidence>
<feature type="zinc finger region" description="UBR-type" evidence="14">
    <location>
        <begin position="97"/>
        <end position="168"/>
    </location>
</feature>
<evidence type="ECO:0000256" key="11">
    <source>
        <dbReference type="ARBA" id="ARBA00022990"/>
    </source>
</evidence>